<evidence type="ECO:0000259" key="2">
    <source>
        <dbReference type="PROSITE" id="PS50966"/>
    </source>
</evidence>
<dbReference type="Proteomes" id="UP001333102">
    <property type="component" value="Chromosome"/>
</dbReference>
<evidence type="ECO:0000313" key="3">
    <source>
        <dbReference type="EMBL" id="WRP14079.1"/>
    </source>
</evidence>
<evidence type="ECO:0000256" key="1">
    <source>
        <dbReference type="PROSITE-ProRule" id="PRU00325"/>
    </source>
</evidence>
<dbReference type="Gene3D" id="3.30.420.10">
    <property type="entry name" value="Ribonuclease H-like superfamily/Ribonuclease H"/>
    <property type="match status" value="1"/>
</dbReference>
<accession>A0ABZ1BMM6</accession>
<gene>
    <name evidence="3" type="ORF">VLY81_11705</name>
</gene>
<dbReference type="EMBL" id="CP141614">
    <property type="protein sequence ID" value="WRP14079.1"/>
    <property type="molecule type" value="Genomic_DNA"/>
</dbReference>
<reference evidence="4" key="1">
    <citation type="submission" date="2023-12" db="EMBL/GenBank/DDBJ databases">
        <title>Novel isolates from deep terrestrial aquifers shed light on the physiology and ecology of the class Limnochordia.</title>
        <authorList>
            <person name="Karnachuk O.V."/>
            <person name="Lukina A.P."/>
            <person name="Avakyan M.R."/>
            <person name="Kadnikov V."/>
            <person name="Begmatov S."/>
            <person name="Beletsky A.V."/>
            <person name="Mardanov A.V."/>
            <person name="Ravin N.V."/>
        </authorList>
    </citation>
    <scope>NUCLEOTIDE SEQUENCE [LARGE SCALE GENOMIC DNA]</scope>
    <source>
        <strain evidence="4">LN</strain>
    </source>
</reference>
<dbReference type="InterPro" id="IPR007527">
    <property type="entry name" value="Znf_SWIM"/>
</dbReference>
<protein>
    <recommendedName>
        <fullName evidence="2">SWIM-type domain-containing protein</fullName>
    </recommendedName>
</protein>
<dbReference type="InterPro" id="IPR012337">
    <property type="entry name" value="RNaseH-like_sf"/>
</dbReference>
<sequence>MTTHETALRQRRERARQEGLTARLVGGHPFFGRYVVAGPSGRAHVVRFRWSRGAVHRCDCKDYETNGLGTCKHVEAVRLHLESTVAPAELEAQAARAAEPSWRGAVLDRRVVFVDVETRRLFQEVGGRHHLDRLGVSVAVTYCEADGGFRSYGETEVPDLMARLLDAPLVVGFNVLRFDYEVLSGYSDEADRLYAVPTLDLMVELEERLGWRPGLDALAGATLGMAKGGTGLEAVHLFRQGRLDELERYCRQDVELTRRLFEVGIREGFLSVTGRDGTVVRVEAPWYGGLAA</sequence>
<dbReference type="SUPFAM" id="SSF53098">
    <property type="entry name" value="Ribonuclease H-like"/>
    <property type="match status" value="1"/>
</dbReference>
<feature type="domain" description="SWIM-type" evidence="2">
    <location>
        <begin position="44"/>
        <end position="82"/>
    </location>
</feature>
<keyword evidence="4" id="KW-1185">Reference proteome</keyword>
<keyword evidence="1" id="KW-0479">Metal-binding</keyword>
<keyword evidence="1" id="KW-0863">Zinc-finger</keyword>
<organism evidence="3 4">
    <name type="scientific">Geochorda subterranea</name>
    <dbReference type="NCBI Taxonomy" id="3109564"/>
    <lineage>
        <taxon>Bacteria</taxon>
        <taxon>Bacillati</taxon>
        <taxon>Bacillota</taxon>
        <taxon>Limnochordia</taxon>
        <taxon>Limnochordales</taxon>
        <taxon>Geochordaceae</taxon>
        <taxon>Geochorda</taxon>
    </lineage>
</organism>
<dbReference type="InterPro" id="IPR036397">
    <property type="entry name" value="RNaseH_sf"/>
</dbReference>
<dbReference type="RefSeq" id="WP_324668371.1">
    <property type="nucleotide sequence ID" value="NZ_CP141614.1"/>
</dbReference>
<proteinExistence type="predicted"/>
<keyword evidence="1" id="KW-0862">Zinc</keyword>
<dbReference type="PROSITE" id="PS50966">
    <property type="entry name" value="ZF_SWIM"/>
    <property type="match status" value="1"/>
</dbReference>
<evidence type="ECO:0000313" key="4">
    <source>
        <dbReference type="Proteomes" id="UP001333102"/>
    </source>
</evidence>
<name>A0ABZ1BMM6_9FIRM</name>